<evidence type="ECO:0000313" key="2">
    <source>
        <dbReference type="Proteomes" id="UP000183085"/>
    </source>
</evidence>
<comment type="caution">
    <text evidence="1">The sequence shown here is derived from an EMBL/GenBank/DDBJ whole genome shotgun (WGS) entry which is preliminary data.</text>
</comment>
<dbReference type="EMBL" id="MNYI01000216">
    <property type="protein sequence ID" value="OIP37279.1"/>
    <property type="molecule type" value="Genomic_DNA"/>
</dbReference>
<reference evidence="1 2" key="1">
    <citation type="journal article" date="2016" name="Environ. Microbiol.">
        <title>Genomic resolution of a cold subsurface aquifer community provides metabolic insights for novel microbes adapted to high CO concentrations.</title>
        <authorList>
            <person name="Probst A.J."/>
            <person name="Castelle C.J."/>
            <person name="Singh A."/>
            <person name="Brown C.T."/>
            <person name="Anantharaman K."/>
            <person name="Sharon I."/>
            <person name="Hug L.A."/>
            <person name="Burstein D."/>
            <person name="Emerson J.B."/>
            <person name="Thomas B.C."/>
            <person name="Banfield J.F."/>
        </authorList>
    </citation>
    <scope>NUCLEOTIDE SEQUENCE [LARGE SCALE GENOMIC DNA]</scope>
    <source>
        <strain evidence="1">CG2_30_40_21</strain>
    </source>
</reference>
<protein>
    <submittedName>
        <fullName evidence="1">Uncharacterized protein</fullName>
    </submittedName>
</protein>
<dbReference type="Proteomes" id="UP000183085">
    <property type="component" value="Unassembled WGS sequence"/>
</dbReference>
<proteinExistence type="predicted"/>
<dbReference type="STRING" id="1817895.AUJ95_08350"/>
<organism evidence="1 2">
    <name type="scientific">Candidatus Desantisbacteria bacterium CG2_30_40_21</name>
    <dbReference type="NCBI Taxonomy" id="1817895"/>
    <lineage>
        <taxon>Bacteria</taxon>
        <taxon>Candidatus Desantisiibacteriota</taxon>
    </lineage>
</organism>
<sequence length="68" mass="7997">MFRCRILTCHLCGNKLQKDHIALNKKLLSRNINKYFCLNCTADYLESTVDDLLVKIEEFKEQGCILFK</sequence>
<gene>
    <name evidence="1" type="ORF">AUJ95_08350</name>
</gene>
<accession>A0A1J5E023</accession>
<evidence type="ECO:0000313" key="1">
    <source>
        <dbReference type="EMBL" id="OIP37279.1"/>
    </source>
</evidence>
<dbReference type="AlphaFoldDB" id="A0A1J5E023"/>
<name>A0A1J5E023_9BACT</name>